<name>A0A0F9FW89_9ZZZZ</name>
<feature type="region of interest" description="Disordered" evidence="1">
    <location>
        <begin position="74"/>
        <end position="93"/>
    </location>
</feature>
<protein>
    <submittedName>
        <fullName evidence="2">Uncharacterized protein</fullName>
    </submittedName>
</protein>
<dbReference type="AlphaFoldDB" id="A0A0F9FW89"/>
<evidence type="ECO:0000256" key="1">
    <source>
        <dbReference type="SAM" id="MobiDB-lite"/>
    </source>
</evidence>
<comment type="caution">
    <text evidence="2">The sequence shown here is derived from an EMBL/GenBank/DDBJ whole genome shotgun (WGS) entry which is preliminary data.</text>
</comment>
<dbReference type="EMBL" id="LAZR01019945">
    <property type="protein sequence ID" value="KKL90684.1"/>
    <property type="molecule type" value="Genomic_DNA"/>
</dbReference>
<sequence>ILQNLEACGIDTSSARSMIKYKDRAWRVVRIINKSHSLFEPENASPYVLEEIYAELKSPEGDIDFLVIESEKRDYKGEDSPIKGLHPLPWRKE</sequence>
<evidence type="ECO:0000313" key="2">
    <source>
        <dbReference type="EMBL" id="KKL90684.1"/>
    </source>
</evidence>
<organism evidence="2">
    <name type="scientific">marine sediment metagenome</name>
    <dbReference type="NCBI Taxonomy" id="412755"/>
    <lineage>
        <taxon>unclassified sequences</taxon>
        <taxon>metagenomes</taxon>
        <taxon>ecological metagenomes</taxon>
    </lineage>
</organism>
<proteinExistence type="predicted"/>
<feature type="non-terminal residue" evidence="2">
    <location>
        <position position="1"/>
    </location>
</feature>
<accession>A0A0F9FW89</accession>
<reference evidence="2" key="1">
    <citation type="journal article" date="2015" name="Nature">
        <title>Complex archaea that bridge the gap between prokaryotes and eukaryotes.</title>
        <authorList>
            <person name="Spang A."/>
            <person name="Saw J.H."/>
            <person name="Jorgensen S.L."/>
            <person name="Zaremba-Niedzwiedzka K."/>
            <person name="Martijn J."/>
            <person name="Lind A.E."/>
            <person name="van Eijk R."/>
            <person name="Schleper C."/>
            <person name="Guy L."/>
            <person name="Ettema T.J."/>
        </authorList>
    </citation>
    <scope>NUCLEOTIDE SEQUENCE</scope>
</reference>
<gene>
    <name evidence="2" type="ORF">LCGC14_1902180</name>
</gene>